<dbReference type="AlphaFoldDB" id="A0A518BFF5"/>
<feature type="compositionally biased region" description="Basic and acidic residues" evidence="6">
    <location>
        <begin position="1"/>
        <end position="10"/>
    </location>
</feature>
<gene>
    <name evidence="9" type="primary">sigD_1</name>
    <name evidence="9" type="ORF">Pla133_07790</name>
</gene>
<reference evidence="9 10" key="1">
    <citation type="submission" date="2019-02" db="EMBL/GenBank/DDBJ databases">
        <title>Deep-cultivation of Planctomycetes and their phenomic and genomic characterization uncovers novel biology.</title>
        <authorList>
            <person name="Wiegand S."/>
            <person name="Jogler M."/>
            <person name="Boedeker C."/>
            <person name="Pinto D."/>
            <person name="Vollmers J."/>
            <person name="Rivas-Marin E."/>
            <person name="Kohn T."/>
            <person name="Peeters S.H."/>
            <person name="Heuer A."/>
            <person name="Rast P."/>
            <person name="Oberbeckmann S."/>
            <person name="Bunk B."/>
            <person name="Jeske O."/>
            <person name="Meyerdierks A."/>
            <person name="Storesund J.E."/>
            <person name="Kallscheuer N."/>
            <person name="Luecker S."/>
            <person name="Lage O.M."/>
            <person name="Pohl T."/>
            <person name="Merkel B.J."/>
            <person name="Hornburger P."/>
            <person name="Mueller R.-W."/>
            <person name="Bruemmer F."/>
            <person name="Labrenz M."/>
            <person name="Spormann A.M."/>
            <person name="Op den Camp H."/>
            <person name="Overmann J."/>
            <person name="Amann R."/>
            <person name="Jetten M.S.M."/>
            <person name="Mascher T."/>
            <person name="Medema M.H."/>
            <person name="Devos D.P."/>
            <person name="Kaster A.-K."/>
            <person name="Ovreas L."/>
            <person name="Rohde M."/>
            <person name="Galperin M.Y."/>
            <person name="Jogler C."/>
        </authorList>
    </citation>
    <scope>NUCLEOTIDE SEQUENCE [LARGE SCALE GENOMIC DNA]</scope>
    <source>
        <strain evidence="9 10">Pla133</strain>
    </source>
</reference>
<evidence type="ECO:0000313" key="10">
    <source>
        <dbReference type="Proteomes" id="UP000316921"/>
    </source>
</evidence>
<evidence type="ECO:0000259" key="8">
    <source>
        <dbReference type="Pfam" id="PF04545"/>
    </source>
</evidence>
<evidence type="ECO:0000313" key="9">
    <source>
        <dbReference type="EMBL" id="QDU65714.1"/>
    </source>
</evidence>
<keyword evidence="4" id="KW-0238">DNA-binding</keyword>
<dbReference type="PANTHER" id="PTHR43133">
    <property type="entry name" value="RNA POLYMERASE ECF-TYPE SIGMA FACTO"/>
    <property type="match status" value="1"/>
</dbReference>
<dbReference type="Gene3D" id="1.10.10.10">
    <property type="entry name" value="Winged helix-like DNA-binding domain superfamily/Winged helix DNA-binding domain"/>
    <property type="match status" value="1"/>
</dbReference>
<name>A0A518BFF5_9BACT</name>
<dbReference type="InterPro" id="IPR013325">
    <property type="entry name" value="RNA_pol_sigma_r2"/>
</dbReference>
<dbReference type="RefSeq" id="WP_145062576.1">
    <property type="nucleotide sequence ID" value="NZ_CP036287.1"/>
</dbReference>
<dbReference type="KEGG" id="pbap:Pla133_07790"/>
<comment type="similarity">
    <text evidence="1">Belongs to the sigma-70 factor family. ECF subfamily.</text>
</comment>
<dbReference type="Gene3D" id="1.10.1740.10">
    <property type="match status" value="1"/>
</dbReference>
<keyword evidence="5" id="KW-0804">Transcription</keyword>
<dbReference type="CDD" id="cd06171">
    <property type="entry name" value="Sigma70_r4"/>
    <property type="match status" value="1"/>
</dbReference>
<feature type="domain" description="RNA polymerase sigma-70 region 4" evidence="8">
    <location>
        <begin position="186"/>
        <end position="235"/>
    </location>
</feature>
<dbReference type="Proteomes" id="UP000316921">
    <property type="component" value="Chromosome"/>
</dbReference>
<dbReference type="GO" id="GO:0003677">
    <property type="term" value="F:DNA binding"/>
    <property type="evidence" value="ECO:0007669"/>
    <property type="project" value="UniProtKB-KW"/>
</dbReference>
<dbReference type="Pfam" id="PF04542">
    <property type="entry name" value="Sigma70_r2"/>
    <property type="match status" value="1"/>
</dbReference>
<evidence type="ECO:0000256" key="6">
    <source>
        <dbReference type="SAM" id="MobiDB-lite"/>
    </source>
</evidence>
<evidence type="ECO:0000259" key="7">
    <source>
        <dbReference type="Pfam" id="PF04542"/>
    </source>
</evidence>
<dbReference type="SUPFAM" id="SSF88946">
    <property type="entry name" value="Sigma2 domain of RNA polymerase sigma factors"/>
    <property type="match status" value="1"/>
</dbReference>
<evidence type="ECO:0000256" key="2">
    <source>
        <dbReference type="ARBA" id="ARBA00023015"/>
    </source>
</evidence>
<dbReference type="SUPFAM" id="SSF88659">
    <property type="entry name" value="Sigma3 and sigma4 domains of RNA polymerase sigma factors"/>
    <property type="match status" value="1"/>
</dbReference>
<organism evidence="9 10">
    <name type="scientific">Engelhardtia mirabilis</name>
    <dbReference type="NCBI Taxonomy" id="2528011"/>
    <lineage>
        <taxon>Bacteria</taxon>
        <taxon>Pseudomonadati</taxon>
        <taxon>Planctomycetota</taxon>
        <taxon>Planctomycetia</taxon>
        <taxon>Planctomycetia incertae sedis</taxon>
        <taxon>Engelhardtia</taxon>
    </lineage>
</organism>
<accession>A0A518BFF5</accession>
<dbReference type="PANTHER" id="PTHR43133:SF51">
    <property type="entry name" value="RNA POLYMERASE SIGMA FACTOR"/>
    <property type="match status" value="1"/>
</dbReference>
<sequence>MSEIDPDREPTANSSDGHGPEGDGPEADDPEGNESQELPRPEDVQGEDVEEMVQRAQEGDVDALNELFERYYGLLIEVARKRLGARLRQKEEADDLAQTTFREATRDFTRYQYRGEGSLLRWLIQILNNKIRDRAEFYSAGKRDMSRERTIDGEAEGGRRIEPPSEDLSVTRQVSREEEFGVLRKALEQLSPEHRTAITLVFFQGMTLREAGERMDGRTEDAVRMLLRRAEARLKDLVAGRLETPD</sequence>
<keyword evidence="10" id="KW-1185">Reference proteome</keyword>
<dbReference type="InterPro" id="IPR014284">
    <property type="entry name" value="RNA_pol_sigma-70_dom"/>
</dbReference>
<dbReference type="InterPro" id="IPR013324">
    <property type="entry name" value="RNA_pol_sigma_r3/r4-like"/>
</dbReference>
<protein>
    <submittedName>
        <fullName evidence="9">ECF RNA polymerase sigma factor SigD</fullName>
    </submittedName>
</protein>
<dbReference type="GO" id="GO:0016987">
    <property type="term" value="F:sigma factor activity"/>
    <property type="evidence" value="ECO:0007669"/>
    <property type="project" value="UniProtKB-KW"/>
</dbReference>
<dbReference type="InterPro" id="IPR039425">
    <property type="entry name" value="RNA_pol_sigma-70-like"/>
</dbReference>
<feature type="domain" description="RNA polymerase sigma-70 region 2" evidence="7">
    <location>
        <begin position="67"/>
        <end position="134"/>
    </location>
</feature>
<feature type="region of interest" description="Disordered" evidence="6">
    <location>
        <begin position="1"/>
        <end position="54"/>
    </location>
</feature>
<evidence type="ECO:0000256" key="4">
    <source>
        <dbReference type="ARBA" id="ARBA00023125"/>
    </source>
</evidence>
<dbReference type="InterPro" id="IPR036388">
    <property type="entry name" value="WH-like_DNA-bd_sf"/>
</dbReference>
<feature type="compositionally biased region" description="Acidic residues" evidence="6">
    <location>
        <begin position="23"/>
        <end position="34"/>
    </location>
</feature>
<dbReference type="EMBL" id="CP036287">
    <property type="protein sequence ID" value="QDU65714.1"/>
    <property type="molecule type" value="Genomic_DNA"/>
</dbReference>
<evidence type="ECO:0000256" key="5">
    <source>
        <dbReference type="ARBA" id="ARBA00023163"/>
    </source>
</evidence>
<evidence type="ECO:0000256" key="1">
    <source>
        <dbReference type="ARBA" id="ARBA00010641"/>
    </source>
</evidence>
<dbReference type="NCBIfam" id="TIGR02937">
    <property type="entry name" value="sigma70-ECF"/>
    <property type="match status" value="1"/>
</dbReference>
<dbReference type="GO" id="GO:0006352">
    <property type="term" value="P:DNA-templated transcription initiation"/>
    <property type="evidence" value="ECO:0007669"/>
    <property type="project" value="InterPro"/>
</dbReference>
<proteinExistence type="inferred from homology"/>
<keyword evidence="2" id="KW-0805">Transcription regulation</keyword>
<dbReference type="InterPro" id="IPR007627">
    <property type="entry name" value="RNA_pol_sigma70_r2"/>
</dbReference>
<evidence type="ECO:0000256" key="3">
    <source>
        <dbReference type="ARBA" id="ARBA00023082"/>
    </source>
</evidence>
<dbReference type="Pfam" id="PF04545">
    <property type="entry name" value="Sigma70_r4"/>
    <property type="match status" value="1"/>
</dbReference>
<dbReference type="InterPro" id="IPR007630">
    <property type="entry name" value="RNA_pol_sigma70_r4"/>
</dbReference>
<keyword evidence="3" id="KW-0731">Sigma factor</keyword>